<accession>A0A1V1NV33</accession>
<feature type="non-terminal residue" evidence="1">
    <location>
        <position position="1"/>
    </location>
</feature>
<sequence>WLQEILNLSIQRCQNGVYWIWNSFDVQEKKVMFIMALLDEQQKEISVFYINQMAQKKGIKLTKDEITDAIKALLGKKIINQIKIRYFISAPFLKEWIIGQNDILKTLEN</sequence>
<reference evidence="2" key="1">
    <citation type="submission" date="2012-11" db="EMBL/GenBank/DDBJ databases">
        <authorList>
            <person name="Lucero-Rivera Y.E."/>
            <person name="Tovar-Ramirez D."/>
        </authorList>
    </citation>
    <scope>NUCLEOTIDE SEQUENCE [LARGE SCALE GENOMIC DNA]</scope>
    <source>
        <strain evidence="2">Araruama</strain>
    </source>
</reference>
<dbReference type="Proteomes" id="UP000189670">
    <property type="component" value="Unassembled WGS sequence"/>
</dbReference>
<dbReference type="AlphaFoldDB" id="A0A1V1NV33"/>
<gene>
    <name evidence="1" type="ORF">OMM_12828</name>
</gene>
<evidence type="ECO:0000313" key="1">
    <source>
        <dbReference type="EMBL" id="ETR66413.1"/>
    </source>
</evidence>
<dbReference type="EMBL" id="ATBP01002003">
    <property type="protein sequence ID" value="ETR66413.1"/>
    <property type="molecule type" value="Genomic_DNA"/>
</dbReference>
<protein>
    <submittedName>
        <fullName evidence="1">Uncharacterized protein</fullName>
    </submittedName>
</protein>
<organism evidence="1 2">
    <name type="scientific">Candidatus Magnetoglobus multicellularis str. Araruama</name>
    <dbReference type="NCBI Taxonomy" id="890399"/>
    <lineage>
        <taxon>Bacteria</taxon>
        <taxon>Pseudomonadati</taxon>
        <taxon>Thermodesulfobacteriota</taxon>
        <taxon>Desulfobacteria</taxon>
        <taxon>Desulfobacterales</taxon>
        <taxon>Desulfobacteraceae</taxon>
        <taxon>Candidatus Magnetoglobus</taxon>
    </lineage>
</organism>
<evidence type="ECO:0000313" key="2">
    <source>
        <dbReference type="Proteomes" id="UP000189670"/>
    </source>
</evidence>
<proteinExistence type="predicted"/>
<name>A0A1V1NV33_9BACT</name>
<comment type="caution">
    <text evidence="1">The sequence shown here is derived from an EMBL/GenBank/DDBJ whole genome shotgun (WGS) entry which is preliminary data.</text>
</comment>